<name>A0ABS9J3D8_9FLAO</name>
<dbReference type="RefSeq" id="WP_236958899.1">
    <property type="nucleotide sequence ID" value="NZ_JAETXX010000004.1"/>
</dbReference>
<evidence type="ECO:0000313" key="3">
    <source>
        <dbReference type="EMBL" id="MCF8714933.1"/>
    </source>
</evidence>
<dbReference type="Gene3D" id="3.40.50.720">
    <property type="entry name" value="NAD(P)-binding Rossmann-like Domain"/>
    <property type="match status" value="1"/>
</dbReference>
<proteinExistence type="inferred from homology"/>
<organism evidence="3 4">
    <name type="scientific">Joostella atrarenae</name>
    <dbReference type="NCBI Taxonomy" id="679257"/>
    <lineage>
        <taxon>Bacteria</taxon>
        <taxon>Pseudomonadati</taxon>
        <taxon>Bacteroidota</taxon>
        <taxon>Flavobacteriia</taxon>
        <taxon>Flavobacteriales</taxon>
        <taxon>Flavobacteriaceae</taxon>
        <taxon>Joostella</taxon>
    </lineage>
</organism>
<dbReference type="PANTHER" id="PTHR42687:SF1">
    <property type="entry name" value="L-THREONINE 3-DEHYDROGENASE, MITOCHONDRIAL"/>
    <property type="match status" value="1"/>
</dbReference>
<comment type="similarity">
    <text evidence="1">Belongs to the NAD(P)-dependent epimerase/dehydratase family.</text>
</comment>
<dbReference type="EMBL" id="JAETXX010000004">
    <property type="protein sequence ID" value="MCF8714933.1"/>
    <property type="molecule type" value="Genomic_DNA"/>
</dbReference>
<dbReference type="InterPro" id="IPR036291">
    <property type="entry name" value="NAD(P)-bd_dom_sf"/>
</dbReference>
<evidence type="ECO:0000313" key="4">
    <source>
        <dbReference type="Proteomes" id="UP000829517"/>
    </source>
</evidence>
<reference evidence="3 4" key="1">
    <citation type="submission" date="2021-01" db="EMBL/GenBank/DDBJ databases">
        <title>Genome sequencing of Joostella atrarenae M1-2 (= KCTC 23194).</title>
        <authorList>
            <person name="Zakaria M.R."/>
            <person name="Lam M.Q."/>
            <person name="Chong C.S."/>
        </authorList>
    </citation>
    <scope>NUCLEOTIDE SEQUENCE [LARGE SCALE GENOMIC DNA]</scope>
    <source>
        <strain evidence="3 4">M1-2</strain>
    </source>
</reference>
<sequence>MVKILITGAGGQLGSELTAALADKYGGDAIIATDINEAAKAKFDYCTFEVLDVLDNDRLEALVEKYKITQVYHLAAILSAVGEKNPLFTWKLNMDSLLNILELAKAGKIDKIYWPSSIAVFGKNTPMDNTPQDCIMDPTTVYGISKLAGERWCSYYFEKYGVDVRSIRYPGLIGYKSAAGGGTTDYAVEIFGAAINNEEFECFLKEDMYLPMMYMPDAIKATLNLMDAPKEDISVRSSYNVSAVSFCPKDMYSVLLKYYPDFKIKYNPDFRQEIAASWPDSIDDTRARLDWDWQHDYDLEKMAKDILSHMVAEKA</sequence>
<gene>
    <name evidence="3" type="ORF">JM658_08850</name>
</gene>
<protein>
    <submittedName>
        <fullName evidence="3">NAD-dependent epimerase/dehydratase family protein</fullName>
    </submittedName>
</protein>
<evidence type="ECO:0000259" key="2">
    <source>
        <dbReference type="Pfam" id="PF01370"/>
    </source>
</evidence>
<dbReference type="Proteomes" id="UP000829517">
    <property type="component" value="Unassembled WGS sequence"/>
</dbReference>
<keyword evidence="4" id="KW-1185">Reference proteome</keyword>
<dbReference type="Pfam" id="PF01370">
    <property type="entry name" value="Epimerase"/>
    <property type="match status" value="1"/>
</dbReference>
<feature type="domain" description="NAD-dependent epimerase/dehydratase" evidence="2">
    <location>
        <begin position="4"/>
        <end position="240"/>
    </location>
</feature>
<dbReference type="InterPro" id="IPR051225">
    <property type="entry name" value="NAD(P)_epim/dehydratase"/>
</dbReference>
<dbReference type="PANTHER" id="PTHR42687">
    <property type="entry name" value="L-THREONINE 3-DEHYDROGENASE"/>
    <property type="match status" value="1"/>
</dbReference>
<evidence type="ECO:0000256" key="1">
    <source>
        <dbReference type="ARBA" id="ARBA00007637"/>
    </source>
</evidence>
<accession>A0ABS9J3D8</accession>
<dbReference type="SUPFAM" id="SSF51735">
    <property type="entry name" value="NAD(P)-binding Rossmann-fold domains"/>
    <property type="match status" value="1"/>
</dbReference>
<comment type="caution">
    <text evidence="3">The sequence shown here is derived from an EMBL/GenBank/DDBJ whole genome shotgun (WGS) entry which is preliminary data.</text>
</comment>
<dbReference type="InterPro" id="IPR001509">
    <property type="entry name" value="Epimerase_deHydtase"/>
</dbReference>